<dbReference type="PATRIC" id="fig|1292034.3.peg.13"/>
<evidence type="ECO:0000313" key="6">
    <source>
        <dbReference type="EMBL" id="ENZ83513.1"/>
    </source>
</evidence>
<gene>
    <name evidence="6" type="ORF">OR37_00014</name>
</gene>
<dbReference type="PANTHER" id="PTHR42747">
    <property type="entry name" value="NITRONATE MONOOXYGENASE-RELATED"/>
    <property type="match status" value="1"/>
</dbReference>
<keyword evidence="4" id="KW-0560">Oxidoreductase</keyword>
<dbReference type="AlphaFoldDB" id="R0EDH8"/>
<dbReference type="RefSeq" id="WP_004615030.1">
    <property type="nucleotide sequence ID" value="NZ_APMP01000001.1"/>
</dbReference>
<dbReference type="GO" id="GO:0051213">
    <property type="term" value="F:dioxygenase activity"/>
    <property type="evidence" value="ECO:0007669"/>
    <property type="project" value="UniProtKB-KW"/>
</dbReference>
<dbReference type="GO" id="GO:0018580">
    <property type="term" value="F:nitronate monooxygenase activity"/>
    <property type="evidence" value="ECO:0007669"/>
    <property type="project" value="InterPro"/>
</dbReference>
<keyword evidence="2" id="KW-0285">Flavoprotein</keyword>
<reference evidence="6 7" key="1">
    <citation type="journal article" date="2013" name="Genome Announc.">
        <title>Draft Genome Sequence for Caulobacter sp. Strain OR37, a Bacterium Tolerant to Heavy Metals.</title>
        <authorList>
            <person name="Utturkar S.M."/>
            <person name="Bollmann A."/>
            <person name="Brzoska R.M."/>
            <person name="Klingeman D.M."/>
            <person name="Epstein S.E."/>
            <person name="Palumbo A.V."/>
            <person name="Brown S.D."/>
        </authorList>
    </citation>
    <scope>NUCLEOTIDE SEQUENCE [LARGE SCALE GENOMIC DNA]</scope>
    <source>
        <strain evidence="6 7">OR37</strain>
    </source>
</reference>
<dbReference type="Pfam" id="PF03060">
    <property type="entry name" value="NMO"/>
    <property type="match status" value="1"/>
</dbReference>
<evidence type="ECO:0000256" key="1">
    <source>
        <dbReference type="ARBA" id="ARBA00009881"/>
    </source>
</evidence>
<dbReference type="InterPro" id="IPR004136">
    <property type="entry name" value="NMO"/>
</dbReference>
<keyword evidence="6" id="KW-0223">Dioxygenase</keyword>
<protein>
    <submittedName>
        <fullName evidence="6">2-nitropropane dioxygenase-like enzyme</fullName>
    </submittedName>
</protein>
<evidence type="ECO:0000256" key="3">
    <source>
        <dbReference type="ARBA" id="ARBA00022643"/>
    </source>
</evidence>
<name>R0EDH8_CAUVI</name>
<accession>R0EDH8</accession>
<dbReference type="OrthoDB" id="9778912at2"/>
<dbReference type="SUPFAM" id="SSF51412">
    <property type="entry name" value="Inosine monophosphate dehydrogenase (IMPDH)"/>
    <property type="match status" value="1"/>
</dbReference>
<dbReference type="STRING" id="1292034.OR37_00014"/>
<dbReference type="EMBL" id="APMP01000001">
    <property type="protein sequence ID" value="ENZ83513.1"/>
    <property type="molecule type" value="Genomic_DNA"/>
</dbReference>
<proteinExistence type="inferred from homology"/>
<dbReference type="Proteomes" id="UP000013063">
    <property type="component" value="Unassembled WGS sequence"/>
</dbReference>
<dbReference type="Gene3D" id="3.20.20.70">
    <property type="entry name" value="Aldolase class I"/>
    <property type="match status" value="1"/>
</dbReference>
<sequence precursor="true">MALPQAIADRLRIPAIAAPMFLVSGVDMVLGACRAGIIGSFPANNARTLEDFDAWLGQIGGALEPGTPWAVNVMVHGSYARRDEEMALILKHRPPIVITALGAPSGVVDAVKGYGGLVFADVNSLTHARKAAAAGVDGLVLVASGAGGHTGPLAAFAFAPAVREIFNGVIVLGGGIGLGRAIRAAELLGADLAYLGTRLIACAESIADPAYKRMLVEAEIEDIVTSAALTGIPANWLRQSLAAAGFDPAMLTGKAEIKLGRPEETAKRWKDVWSAGHGVGAVRGIEPIADIVDDLVRDYAQARAR</sequence>
<comment type="caution">
    <text evidence="6">The sequence shown here is derived from an EMBL/GenBank/DDBJ whole genome shotgun (WGS) entry which is preliminary data.</text>
</comment>
<keyword evidence="3" id="KW-0288">FMN</keyword>
<dbReference type="eggNOG" id="COG2070">
    <property type="taxonomic scope" value="Bacteria"/>
</dbReference>
<comment type="similarity">
    <text evidence="1">Belongs to the nitronate monooxygenase family. NMO class I subfamily.</text>
</comment>
<evidence type="ECO:0000256" key="5">
    <source>
        <dbReference type="ARBA" id="ARBA00023033"/>
    </source>
</evidence>
<keyword evidence="5" id="KW-0503">Monooxygenase</keyword>
<evidence type="ECO:0000256" key="4">
    <source>
        <dbReference type="ARBA" id="ARBA00023002"/>
    </source>
</evidence>
<evidence type="ECO:0000313" key="7">
    <source>
        <dbReference type="Proteomes" id="UP000013063"/>
    </source>
</evidence>
<organism evidence="6 7">
    <name type="scientific">Caulobacter vibrioides OR37</name>
    <dbReference type="NCBI Taxonomy" id="1292034"/>
    <lineage>
        <taxon>Bacteria</taxon>
        <taxon>Pseudomonadati</taxon>
        <taxon>Pseudomonadota</taxon>
        <taxon>Alphaproteobacteria</taxon>
        <taxon>Caulobacterales</taxon>
        <taxon>Caulobacteraceae</taxon>
        <taxon>Caulobacter</taxon>
    </lineage>
</organism>
<dbReference type="PANTHER" id="PTHR42747:SF4">
    <property type="entry name" value="BLR1330 PROTEIN"/>
    <property type="match status" value="1"/>
</dbReference>
<keyword evidence="7" id="KW-1185">Reference proteome</keyword>
<dbReference type="CDD" id="cd04730">
    <property type="entry name" value="NPD_like"/>
    <property type="match status" value="1"/>
</dbReference>
<evidence type="ECO:0000256" key="2">
    <source>
        <dbReference type="ARBA" id="ARBA00022630"/>
    </source>
</evidence>
<dbReference type="InterPro" id="IPR013785">
    <property type="entry name" value="Aldolase_TIM"/>
</dbReference>